<feature type="region of interest" description="Disordered" evidence="6">
    <location>
        <begin position="205"/>
        <end position="302"/>
    </location>
</feature>
<feature type="transmembrane region" description="Helical" evidence="7">
    <location>
        <begin position="810"/>
        <end position="830"/>
    </location>
</feature>
<dbReference type="GO" id="GO:0006797">
    <property type="term" value="P:polyphosphate metabolic process"/>
    <property type="evidence" value="ECO:0007669"/>
    <property type="project" value="TreeGrafter"/>
</dbReference>
<evidence type="ECO:0000256" key="2">
    <source>
        <dbReference type="ARBA" id="ARBA00022448"/>
    </source>
</evidence>
<dbReference type="PANTHER" id="PTHR10283">
    <property type="entry name" value="SOLUTE CARRIER FAMILY 13 MEMBER"/>
    <property type="match status" value="1"/>
</dbReference>
<evidence type="ECO:0000259" key="8">
    <source>
        <dbReference type="PROSITE" id="PS51382"/>
    </source>
</evidence>
<feature type="compositionally biased region" description="Polar residues" evidence="6">
    <location>
        <begin position="235"/>
        <end position="251"/>
    </location>
</feature>
<proteinExistence type="predicted"/>
<feature type="region of interest" description="Disordered" evidence="6">
    <location>
        <begin position="39"/>
        <end position="67"/>
    </location>
</feature>
<feature type="transmembrane region" description="Helical" evidence="7">
    <location>
        <begin position="585"/>
        <end position="610"/>
    </location>
</feature>
<protein>
    <recommendedName>
        <fullName evidence="8">SPX domain-containing protein</fullName>
    </recommendedName>
</protein>
<dbReference type="PROSITE" id="PS51382">
    <property type="entry name" value="SPX"/>
    <property type="match status" value="1"/>
</dbReference>
<dbReference type="OrthoDB" id="10260443at2759"/>
<feature type="transmembrane region" description="Helical" evidence="7">
    <location>
        <begin position="896"/>
        <end position="918"/>
    </location>
</feature>
<feature type="compositionally biased region" description="Basic and acidic residues" evidence="6">
    <location>
        <begin position="1123"/>
        <end position="1132"/>
    </location>
</feature>
<evidence type="ECO:0000256" key="6">
    <source>
        <dbReference type="SAM" id="MobiDB-lite"/>
    </source>
</evidence>
<feature type="transmembrane region" description="Helical" evidence="7">
    <location>
        <begin position="532"/>
        <end position="565"/>
    </location>
</feature>
<evidence type="ECO:0000256" key="4">
    <source>
        <dbReference type="ARBA" id="ARBA00022989"/>
    </source>
</evidence>
<reference evidence="9 10" key="1">
    <citation type="submission" date="2020-03" db="EMBL/GenBank/DDBJ databases">
        <title>Draft Genome Sequence of Cudoniella acicularis.</title>
        <authorList>
            <person name="Buettner E."/>
            <person name="Kellner H."/>
        </authorList>
    </citation>
    <scope>NUCLEOTIDE SEQUENCE [LARGE SCALE GENOMIC DNA]</scope>
    <source>
        <strain evidence="9 10">DSM 108380</strain>
    </source>
</reference>
<feature type="transmembrane region" description="Helical" evidence="7">
    <location>
        <begin position="631"/>
        <end position="659"/>
    </location>
</feature>
<evidence type="ECO:0000313" key="10">
    <source>
        <dbReference type="Proteomes" id="UP000566819"/>
    </source>
</evidence>
<feature type="compositionally biased region" description="Polar residues" evidence="6">
    <location>
        <begin position="42"/>
        <end position="53"/>
    </location>
</feature>
<dbReference type="Pfam" id="PF03105">
    <property type="entry name" value="SPX"/>
    <property type="match status" value="2"/>
</dbReference>
<dbReference type="EMBL" id="JAAMPI010001622">
    <property type="protein sequence ID" value="KAF4624548.1"/>
    <property type="molecule type" value="Genomic_DNA"/>
</dbReference>
<name>A0A8H4R7W5_9HELO</name>
<dbReference type="InterPro" id="IPR010730">
    <property type="entry name" value="HET"/>
</dbReference>
<dbReference type="CDD" id="cd01115">
    <property type="entry name" value="SLC13_permease"/>
    <property type="match status" value="1"/>
</dbReference>
<evidence type="ECO:0000313" key="9">
    <source>
        <dbReference type="EMBL" id="KAF4624548.1"/>
    </source>
</evidence>
<dbReference type="CDD" id="cd14478">
    <property type="entry name" value="SPX_PHO87_PHO90_like"/>
    <property type="match status" value="1"/>
</dbReference>
<keyword evidence="5 7" id="KW-0472">Membrane</keyword>
<dbReference type="Proteomes" id="UP000566819">
    <property type="component" value="Unassembled WGS sequence"/>
</dbReference>
<evidence type="ECO:0000256" key="1">
    <source>
        <dbReference type="ARBA" id="ARBA00004141"/>
    </source>
</evidence>
<organism evidence="9 10">
    <name type="scientific">Cudoniella acicularis</name>
    <dbReference type="NCBI Taxonomy" id="354080"/>
    <lineage>
        <taxon>Eukaryota</taxon>
        <taxon>Fungi</taxon>
        <taxon>Dikarya</taxon>
        <taxon>Ascomycota</taxon>
        <taxon>Pezizomycotina</taxon>
        <taxon>Leotiomycetes</taxon>
        <taxon>Helotiales</taxon>
        <taxon>Tricladiaceae</taxon>
        <taxon>Cudoniella</taxon>
    </lineage>
</organism>
<feature type="compositionally biased region" description="Basic and acidic residues" evidence="6">
    <location>
        <begin position="205"/>
        <end position="218"/>
    </location>
</feature>
<dbReference type="GO" id="GO:0005315">
    <property type="term" value="F:phosphate transmembrane transporter activity"/>
    <property type="evidence" value="ECO:0007669"/>
    <property type="project" value="TreeGrafter"/>
</dbReference>
<dbReference type="InterPro" id="IPR004680">
    <property type="entry name" value="Cit_transptr-like_dom"/>
</dbReference>
<comment type="caution">
    <text evidence="9">The sequence shown here is derived from an EMBL/GenBank/DDBJ whole genome shotgun (WGS) entry which is preliminary data.</text>
</comment>
<evidence type="ECO:0000256" key="3">
    <source>
        <dbReference type="ARBA" id="ARBA00022692"/>
    </source>
</evidence>
<feature type="transmembrane region" description="Helical" evidence="7">
    <location>
        <begin position="498"/>
        <end position="520"/>
    </location>
</feature>
<dbReference type="Pfam" id="PF06985">
    <property type="entry name" value="HET"/>
    <property type="match status" value="1"/>
</dbReference>
<evidence type="ECO:0000256" key="7">
    <source>
        <dbReference type="SAM" id="Phobius"/>
    </source>
</evidence>
<evidence type="ECO:0000256" key="5">
    <source>
        <dbReference type="ARBA" id="ARBA00023136"/>
    </source>
</evidence>
<keyword evidence="2" id="KW-0813">Transport</keyword>
<feature type="transmembrane region" description="Helical" evidence="7">
    <location>
        <begin position="782"/>
        <end position="804"/>
    </location>
</feature>
<gene>
    <name evidence="9" type="ORF">G7Y89_g13622</name>
</gene>
<feature type="region of interest" description="Disordered" evidence="6">
    <location>
        <begin position="1103"/>
        <end position="1132"/>
    </location>
</feature>
<dbReference type="GO" id="GO:0006817">
    <property type="term" value="P:phosphate ion transport"/>
    <property type="evidence" value="ECO:0007669"/>
    <property type="project" value="TreeGrafter"/>
</dbReference>
<dbReference type="GO" id="GO:0005886">
    <property type="term" value="C:plasma membrane"/>
    <property type="evidence" value="ECO:0007669"/>
    <property type="project" value="TreeGrafter"/>
</dbReference>
<feature type="transmembrane region" description="Helical" evidence="7">
    <location>
        <begin position="939"/>
        <end position="962"/>
    </location>
</feature>
<keyword evidence="4 7" id="KW-1133">Transmembrane helix</keyword>
<dbReference type="Pfam" id="PF03600">
    <property type="entry name" value="CitMHS"/>
    <property type="match status" value="1"/>
</dbReference>
<keyword evidence="3 7" id="KW-0812">Transmembrane</keyword>
<feature type="domain" description="SPX" evidence="8">
    <location>
        <begin position="110"/>
        <end position="380"/>
    </location>
</feature>
<feature type="transmembrane region" description="Helical" evidence="7">
    <location>
        <begin position="671"/>
        <end position="690"/>
    </location>
</feature>
<feature type="transmembrane region" description="Helical" evidence="7">
    <location>
        <begin position="757"/>
        <end position="775"/>
    </location>
</feature>
<feature type="compositionally biased region" description="Acidic residues" evidence="6">
    <location>
        <begin position="255"/>
        <end position="266"/>
    </location>
</feature>
<feature type="transmembrane region" description="Helical" evidence="7">
    <location>
        <begin position="851"/>
        <end position="884"/>
    </location>
</feature>
<dbReference type="InterPro" id="IPR004331">
    <property type="entry name" value="SPX_dom"/>
</dbReference>
<keyword evidence="10" id="KW-1185">Reference proteome</keyword>
<sequence length="1731" mass="193603">MVAFAGATTAVHDVVSGRIFVGGAVMPYVAVCDPKAKKGDNRASQATAHQPSTRLAGGGNSTQHQDAITEDYELVDYAGIKDRRKREARYLEREARRADKLRRLDEEDEMKFSHSIQFNAVPDWSSHYIAYSNLKKLIYQLEKTIHRPTLEEQDAERSPLIPAENPDQAFTRALDVELEKISSFYQLKELEIYGEVSDFLRDEETYEAESHEQLEENGRPNTSGRASDKLRQGSIFRSFTNRPRRASTMSLSIDEGIEDSDDDDNENTALQKPRPSTGQRSKSTPYDANVGKSGAGEDMRASTEFTKSIRRNSQNYEDYAEQAFSSLYSSGITLKKRAISLYVQLCELKSFIQLNKTGFSKVLKKFDKILDRNLKTKYIEKFVVPAYPFRPETMKHIEENIQRMEQAYADIVTQGDVNTAKKELRLHLREHVVWERNTVWREMIGIERKAQAANMGVRRTLLGADNDPAKARLQGDDLEDQESKELSTPVGRIRIPTWLFSSTMITLIVIIVIFIILLKIPIMKKPEQQNCLAMLIFVSLLWATEVIPLFVTSLLIPFLCVILRVVKSDDKPYHRLTADAAAKYIFEAMWSPVIMLLLGGFAVAAALSKYDIAKRIATFVLSKAGTRPRTVLVTNMFVAAFASMWISNVAAPVLCFSIIQPMLRNLPADSQMSKALILGIALSSNIGGMLSPIASPQNIVALDIMDPNPTWITWFFIVLPVGIISILLIWIILLVSFQPGRGTTIVPIRPVRDPFTGVQWFISLVTLGTIVLWCLSNELEWLVGHMGVVAIIPLVLFFGTGILTKEDFNNFLWTIIILAAGGLSLGKAVSSSGLLHEIARAITARIEDFSLYGVLVVFATLILVVATFISHTVAALIILPLVYTVGKNMEEPHPNLLVMGGALMCSAAMGLPTSGFPNMTAIMMEDSQTGQRYLKVQHFISRGIPASIVTLLVVISVGYGLIRFQNLEERFWAFLARLSREKYGSCRLVYRSSLIELHYISLSGEEWTWYGACKSRININPSLNSKEEKYKKRNKAKVKSFCCMKDPNKKAGTVCESFEGWDGGEEICGNTGGDAGGEGEEIGEEREFRVCYFEAMDGEGDDGYCDADSRDSGGLKRGATGVGKEEQDAPEDKRDDVAFAWKQTVSCSIDCGGDCPEMGIGTMSLENPENFRLLNAKVHLWDAQRYPPNQKVIQYQPKSENTSSGDCFSLIQSWIGNCSENHDACTKAGIDQSNAWYPTRLLDLGPLSDTFQVARVIVSADADLRGPYCTLSHCWGTTPFLTLTSENLESFKRQIPFQALRETFKDAIMVTRKLGVRYLWIDSLCILQSGEGSREDWQAESAQMHRVYEEGFCNIAATGSPDSSSGLFFGRDAIDIKTTEVKVDWEHLKGNFQIVDDGFWTAHIDQSPLSHRAWVMQEYLFSPRVLHFGRQQLFWECRTLHACESHPAGLPQEVSSSMESIKENCKFPPAPGSTRRSAQENATSNNWTIEEMLGAWEKVVEVYTTCNLTKQEDKLMALAGMAQRYLETKPDPTSKYLAGIWSGQTLLANLLWASRDPDTLDHAPFRPEGYRAPSWSWASIQGKIHFPLLQTVSNPKIIEVSNIVAAFTSLGSPYPTGQVTDGQLVIRGSLVKAELSDWKTWQTPNGVCLRFNGLKPSIDPLVLDDLVAPRPETCFCLGILEIIHEQGVLFYGLGLERLETGFYRRIGYFNSNGPNALDHFKAQEQQEVTII</sequence>
<feature type="compositionally biased region" description="Polar residues" evidence="6">
    <location>
        <begin position="267"/>
        <end position="286"/>
    </location>
</feature>
<feature type="transmembrane region" description="Helical" evidence="7">
    <location>
        <begin position="711"/>
        <end position="737"/>
    </location>
</feature>
<dbReference type="PANTHER" id="PTHR10283:SF92">
    <property type="entry name" value="LOW-AFFINITY PHOSPHATE TRANSPORTER PHO91"/>
    <property type="match status" value="1"/>
</dbReference>
<comment type="subcellular location">
    <subcellularLocation>
        <location evidence="1">Membrane</location>
        <topology evidence="1">Multi-pass membrane protein</topology>
    </subcellularLocation>
</comment>
<accession>A0A8H4R7W5</accession>